<dbReference type="RefSeq" id="WP_065610689.1">
    <property type="nucleotide sequence ID" value="NZ_CAWMPN010000008.1"/>
</dbReference>
<dbReference type="PANTHER" id="PTHR48097:SF9">
    <property type="entry name" value="L-THREONINE ALDOLASE"/>
    <property type="match status" value="1"/>
</dbReference>
<dbReference type="OrthoDB" id="9774495at2"/>
<dbReference type="InterPro" id="IPR015422">
    <property type="entry name" value="PyrdxlP-dep_Trfase_small"/>
</dbReference>
<evidence type="ECO:0000256" key="2">
    <source>
        <dbReference type="ARBA" id="ARBA00006966"/>
    </source>
</evidence>
<name>A0A1B9P139_ALILO</name>
<comment type="caution">
    <text evidence="6">The sequence shown here is derived from an EMBL/GenBank/DDBJ whole genome shotgun (WGS) entry which is preliminary data.</text>
</comment>
<organism evidence="6 7">
    <name type="scientific">Aliivibrio logei</name>
    <name type="common">Vibrio logei</name>
    <dbReference type="NCBI Taxonomy" id="688"/>
    <lineage>
        <taxon>Bacteria</taxon>
        <taxon>Pseudomonadati</taxon>
        <taxon>Pseudomonadota</taxon>
        <taxon>Gammaproteobacteria</taxon>
        <taxon>Vibrionales</taxon>
        <taxon>Vibrionaceae</taxon>
        <taxon>Aliivibrio</taxon>
    </lineage>
</organism>
<accession>A0A1B9P139</accession>
<comment type="subunit">
    <text evidence="3">Homotetramer.</text>
</comment>
<dbReference type="Pfam" id="PF01212">
    <property type="entry name" value="Beta_elim_lyase"/>
    <property type="match status" value="1"/>
</dbReference>
<dbReference type="AlphaFoldDB" id="A0A1B9P139"/>
<evidence type="ECO:0000256" key="1">
    <source>
        <dbReference type="ARBA" id="ARBA00001933"/>
    </source>
</evidence>
<evidence type="ECO:0000256" key="3">
    <source>
        <dbReference type="ARBA" id="ARBA00011881"/>
    </source>
</evidence>
<dbReference type="GO" id="GO:0005829">
    <property type="term" value="C:cytosol"/>
    <property type="evidence" value="ECO:0007669"/>
    <property type="project" value="TreeGrafter"/>
</dbReference>
<dbReference type="EMBL" id="MAJU01000008">
    <property type="protein sequence ID" value="OCH22076.1"/>
    <property type="molecule type" value="Genomic_DNA"/>
</dbReference>
<evidence type="ECO:0000313" key="6">
    <source>
        <dbReference type="EMBL" id="OCH22076.1"/>
    </source>
</evidence>
<comment type="cofactor">
    <cofactor evidence="1">
        <name>pyridoxal 5'-phosphate</name>
        <dbReference type="ChEBI" id="CHEBI:597326"/>
    </cofactor>
</comment>
<dbReference type="GO" id="GO:0006567">
    <property type="term" value="P:L-threonine catabolic process"/>
    <property type="evidence" value="ECO:0007669"/>
    <property type="project" value="TreeGrafter"/>
</dbReference>
<dbReference type="Gene3D" id="3.40.640.10">
    <property type="entry name" value="Type I PLP-dependent aspartate aminotransferase-like (Major domain)"/>
    <property type="match status" value="1"/>
</dbReference>
<protein>
    <submittedName>
        <fullName evidence="6">Threonine aldolase</fullName>
    </submittedName>
</protein>
<dbReference type="InterPro" id="IPR001597">
    <property type="entry name" value="ArAA_b-elim_lyase/Thr_aldolase"/>
</dbReference>
<dbReference type="STRING" id="688.A6E04_09495"/>
<evidence type="ECO:0000259" key="5">
    <source>
        <dbReference type="Pfam" id="PF01212"/>
    </source>
</evidence>
<proteinExistence type="inferred from homology"/>
<keyword evidence="4" id="KW-0663">Pyridoxal phosphate</keyword>
<dbReference type="Proteomes" id="UP000093523">
    <property type="component" value="Unassembled WGS sequence"/>
</dbReference>
<evidence type="ECO:0000313" key="7">
    <source>
        <dbReference type="Proteomes" id="UP000093523"/>
    </source>
</evidence>
<evidence type="ECO:0000256" key="4">
    <source>
        <dbReference type="ARBA" id="ARBA00022898"/>
    </source>
</evidence>
<dbReference type="Gene3D" id="3.90.1150.10">
    <property type="entry name" value="Aspartate Aminotransferase, domain 1"/>
    <property type="match status" value="1"/>
</dbReference>
<dbReference type="PANTHER" id="PTHR48097">
    <property type="entry name" value="L-THREONINE ALDOLASE-RELATED"/>
    <property type="match status" value="1"/>
</dbReference>
<dbReference type="GO" id="GO:0008732">
    <property type="term" value="F:L-allo-threonine aldolase activity"/>
    <property type="evidence" value="ECO:0007669"/>
    <property type="project" value="TreeGrafter"/>
</dbReference>
<reference evidence="6 7" key="1">
    <citation type="submission" date="2016-06" db="EMBL/GenBank/DDBJ databases">
        <authorList>
            <person name="Kjaerup R.B."/>
            <person name="Dalgaard T.S."/>
            <person name="Juul-Madsen H.R."/>
        </authorList>
    </citation>
    <scope>NUCLEOTIDE SEQUENCE [LARGE SCALE GENOMIC DNA]</scope>
    <source>
        <strain evidence="6 7">1S159</strain>
    </source>
</reference>
<dbReference type="SUPFAM" id="SSF53383">
    <property type="entry name" value="PLP-dependent transferases"/>
    <property type="match status" value="1"/>
</dbReference>
<sequence>MTVTLRQQCHTQLSGNKENKPADEFLKMAEWCRDNDIHHDVYGEGALIQAFEQKVADLLGYEAGLFVMTGTMTQPTLLEMVCEEKNNNIVAMHETCHIFRHERQGYQLQNRFNVLPVGHVFRTWNVDDLKAWPDKIAAAVYELPMREIGGQLPLWSELKRIKQHCKEEQIHLHMDGARIWECAAYYGKSYQEIAKGFESTYVSLYKGINGLGGSMLLGSKAMIEKADIWMKRQGGNVYHKTPYIVSAAMQFETRIKAMPSLFERTKSVYELLNSYSQFTVNPTKPNANMLHLYLPLSYEKASMMRDQLAREKGVWFGNPQYTSLENQVQIEWYIGDTLLDMPDEALKKLLDWVAEKIEFSNT</sequence>
<gene>
    <name evidence="6" type="ORF">A6E04_09495</name>
</gene>
<comment type="similarity">
    <text evidence="2">Belongs to the threonine aldolase family.</text>
</comment>
<dbReference type="GO" id="GO:0006545">
    <property type="term" value="P:glycine biosynthetic process"/>
    <property type="evidence" value="ECO:0007669"/>
    <property type="project" value="TreeGrafter"/>
</dbReference>
<dbReference type="InterPro" id="IPR015421">
    <property type="entry name" value="PyrdxlP-dep_Trfase_major"/>
</dbReference>
<dbReference type="InterPro" id="IPR015424">
    <property type="entry name" value="PyrdxlP-dep_Trfase"/>
</dbReference>
<feature type="domain" description="Aromatic amino acid beta-eliminating lyase/threonine aldolase" evidence="5">
    <location>
        <begin position="37"/>
        <end position="292"/>
    </location>
</feature>